<evidence type="ECO:0000313" key="4">
    <source>
        <dbReference type="EMBL" id="CAL8116144.1"/>
    </source>
</evidence>
<dbReference type="SUPFAM" id="SSF63451">
    <property type="entry name" value="LEM domain"/>
    <property type="match status" value="1"/>
</dbReference>
<evidence type="ECO:0000259" key="3">
    <source>
        <dbReference type="PROSITE" id="PS50954"/>
    </source>
</evidence>
<feature type="compositionally biased region" description="Low complexity" evidence="1">
    <location>
        <begin position="114"/>
        <end position="136"/>
    </location>
</feature>
<feature type="compositionally biased region" description="Basic and acidic residues" evidence="1">
    <location>
        <begin position="223"/>
        <end position="233"/>
    </location>
</feature>
<dbReference type="Gene3D" id="1.10.720.40">
    <property type="match status" value="1"/>
</dbReference>
<feature type="region of interest" description="Disordered" evidence="1">
    <location>
        <begin position="95"/>
        <end position="233"/>
    </location>
</feature>
<reference evidence="4 5" key="1">
    <citation type="submission" date="2024-08" db="EMBL/GenBank/DDBJ databases">
        <authorList>
            <person name="Cucini C."/>
            <person name="Frati F."/>
        </authorList>
    </citation>
    <scope>NUCLEOTIDE SEQUENCE [LARGE SCALE GENOMIC DNA]</scope>
</reference>
<feature type="domain" description="LEM" evidence="3">
    <location>
        <begin position="18"/>
        <end position="62"/>
    </location>
</feature>
<keyword evidence="2" id="KW-1133">Transmembrane helix</keyword>
<evidence type="ECO:0000256" key="1">
    <source>
        <dbReference type="SAM" id="MobiDB-lite"/>
    </source>
</evidence>
<gene>
    <name evidence="4" type="ORF">ODALV1_LOCUS17172</name>
</gene>
<name>A0ABP1QZR5_9HEXA</name>
<sequence>MMEIDRLIKNLEDEAWSSKWVEEMSDKNLFTVLAACNQAPGPVVPSTRGLYEKLMLQILKRSPAETVTSIDKYLATNDEARGEWLAAKSGNLDVVDQLPPGITPMKNRERTRSSSRTPPGSPSAKAAAPAPTTPLSGKRDKKTHYFGLRTGLRSGRKEEEGSVQDDGPLNAAADISAWESHEPFTMRKREVGSASPRGKVKTSSSSPKKAEEPPKSSMSEAQKANHDRNRARFAEGIQQGLKEKLRARGVLGFIALMVVVGYSYYLIQ</sequence>
<keyword evidence="2" id="KW-0472">Membrane</keyword>
<feature type="transmembrane region" description="Helical" evidence="2">
    <location>
        <begin position="249"/>
        <end position="267"/>
    </location>
</feature>
<dbReference type="PROSITE" id="PS50954">
    <property type="entry name" value="LEM"/>
    <property type="match status" value="1"/>
</dbReference>
<organism evidence="4 5">
    <name type="scientific">Orchesella dallaii</name>
    <dbReference type="NCBI Taxonomy" id="48710"/>
    <lineage>
        <taxon>Eukaryota</taxon>
        <taxon>Metazoa</taxon>
        <taxon>Ecdysozoa</taxon>
        <taxon>Arthropoda</taxon>
        <taxon>Hexapoda</taxon>
        <taxon>Collembola</taxon>
        <taxon>Entomobryomorpha</taxon>
        <taxon>Entomobryoidea</taxon>
        <taxon>Orchesellidae</taxon>
        <taxon>Orchesellinae</taxon>
        <taxon>Orchesella</taxon>
    </lineage>
</organism>
<proteinExistence type="predicted"/>
<accession>A0ABP1QZR5</accession>
<evidence type="ECO:0000256" key="2">
    <source>
        <dbReference type="SAM" id="Phobius"/>
    </source>
</evidence>
<dbReference type="CDD" id="cd12940">
    <property type="entry name" value="LEM_LAP2_LEMD1"/>
    <property type="match status" value="1"/>
</dbReference>
<dbReference type="InterPro" id="IPR011015">
    <property type="entry name" value="LEM/LEM-like_dom_sf"/>
</dbReference>
<keyword evidence="2" id="KW-0812">Transmembrane</keyword>
<comment type="caution">
    <text evidence="4">The sequence shown here is derived from an EMBL/GenBank/DDBJ whole genome shotgun (WGS) entry which is preliminary data.</text>
</comment>
<dbReference type="EMBL" id="CAXLJM020000052">
    <property type="protein sequence ID" value="CAL8116144.1"/>
    <property type="molecule type" value="Genomic_DNA"/>
</dbReference>
<dbReference type="InterPro" id="IPR003887">
    <property type="entry name" value="LEM_dom"/>
</dbReference>
<dbReference type="Proteomes" id="UP001642540">
    <property type="component" value="Unassembled WGS sequence"/>
</dbReference>
<dbReference type="Pfam" id="PF03020">
    <property type="entry name" value="LEM"/>
    <property type="match status" value="1"/>
</dbReference>
<feature type="compositionally biased region" description="Basic and acidic residues" evidence="1">
    <location>
        <begin position="179"/>
        <end position="191"/>
    </location>
</feature>
<evidence type="ECO:0000313" key="5">
    <source>
        <dbReference type="Proteomes" id="UP001642540"/>
    </source>
</evidence>
<keyword evidence="5" id="KW-1185">Reference proteome</keyword>
<protein>
    <recommendedName>
        <fullName evidence="3">LEM domain-containing protein</fullName>
    </recommendedName>
</protein>